<dbReference type="AlphaFoldDB" id="A0AAD9X2M4"/>
<keyword evidence="2" id="KW-1185">Reference proteome</keyword>
<dbReference type="PANTHER" id="PTHR36617:SF5">
    <property type="entry name" value="OS05G0421675 PROTEIN"/>
    <property type="match status" value="1"/>
</dbReference>
<protein>
    <submittedName>
        <fullName evidence="1">Uncharacterized protein</fullName>
    </submittedName>
</protein>
<dbReference type="EMBL" id="JANJYI010000004">
    <property type="protein sequence ID" value="KAK2651636.1"/>
    <property type="molecule type" value="Genomic_DNA"/>
</dbReference>
<accession>A0AAD9X2M4</accession>
<dbReference type="Proteomes" id="UP001280121">
    <property type="component" value="Unassembled WGS sequence"/>
</dbReference>
<name>A0AAD9X2M4_9ROSI</name>
<gene>
    <name evidence="1" type="ORF">Ddye_011492</name>
</gene>
<proteinExistence type="predicted"/>
<dbReference type="PANTHER" id="PTHR36617">
    <property type="entry name" value="PROTEIN, PUTATIVE-RELATED"/>
    <property type="match status" value="1"/>
</dbReference>
<organism evidence="1 2">
    <name type="scientific">Dipteronia dyeriana</name>
    <dbReference type="NCBI Taxonomy" id="168575"/>
    <lineage>
        <taxon>Eukaryota</taxon>
        <taxon>Viridiplantae</taxon>
        <taxon>Streptophyta</taxon>
        <taxon>Embryophyta</taxon>
        <taxon>Tracheophyta</taxon>
        <taxon>Spermatophyta</taxon>
        <taxon>Magnoliopsida</taxon>
        <taxon>eudicotyledons</taxon>
        <taxon>Gunneridae</taxon>
        <taxon>Pentapetalae</taxon>
        <taxon>rosids</taxon>
        <taxon>malvids</taxon>
        <taxon>Sapindales</taxon>
        <taxon>Sapindaceae</taxon>
        <taxon>Hippocastanoideae</taxon>
        <taxon>Acereae</taxon>
        <taxon>Dipteronia</taxon>
    </lineage>
</organism>
<evidence type="ECO:0000313" key="1">
    <source>
        <dbReference type="EMBL" id="KAK2651636.1"/>
    </source>
</evidence>
<comment type="caution">
    <text evidence="1">The sequence shown here is derived from an EMBL/GenBank/DDBJ whole genome shotgun (WGS) entry which is preliminary data.</text>
</comment>
<sequence length="254" mass="29113">MVQATIAIEETYAVMDDWVQKTIKVEKEVVGRGSLEVVRAVKKKSKTGARQSSKVFWESVLIRIERRLAPWKKKFLRKCGRLVLIKAILSGIPTYYMCIFKMPVSTALSIEKLQRASPFVRVVGSLFVDGTTTMRIIGEGFKKAVGNGSRTQFWNDRWIGEMPLKRAFPRIFALASKKEGTVSEFGRWDTDEWIWDVQLRRRIFGWETEQWNRFEGVLGNASLIFNSRTTNSVADRLEKQDLSSYGETIVCGDV</sequence>
<reference evidence="1" key="1">
    <citation type="journal article" date="2023" name="Plant J.">
        <title>Genome sequences and population genomics provide insights into the demographic history, inbreeding, and mutation load of two 'living fossil' tree species of Dipteronia.</title>
        <authorList>
            <person name="Feng Y."/>
            <person name="Comes H.P."/>
            <person name="Chen J."/>
            <person name="Zhu S."/>
            <person name="Lu R."/>
            <person name="Zhang X."/>
            <person name="Li P."/>
            <person name="Qiu J."/>
            <person name="Olsen K.M."/>
            <person name="Qiu Y."/>
        </authorList>
    </citation>
    <scope>NUCLEOTIDE SEQUENCE</scope>
    <source>
        <strain evidence="1">KIB01</strain>
    </source>
</reference>
<evidence type="ECO:0000313" key="2">
    <source>
        <dbReference type="Proteomes" id="UP001280121"/>
    </source>
</evidence>